<keyword evidence="7 10" id="KW-0460">Magnesium</keyword>
<dbReference type="Pfam" id="PF13522">
    <property type="entry name" value="GATase_6"/>
    <property type="match status" value="1"/>
</dbReference>
<evidence type="ECO:0000256" key="10">
    <source>
        <dbReference type="PIRSR" id="PIRSR000485-2"/>
    </source>
</evidence>
<evidence type="ECO:0000256" key="7">
    <source>
        <dbReference type="HAMAP-Rule" id="MF_01931"/>
    </source>
</evidence>
<comment type="catalytic activity">
    <reaction evidence="7 8">
        <text>5-phospho-beta-D-ribosylamine + L-glutamate + diphosphate = 5-phospho-alpha-D-ribose 1-diphosphate + L-glutamine + H2O</text>
        <dbReference type="Rhea" id="RHEA:14905"/>
        <dbReference type="ChEBI" id="CHEBI:15377"/>
        <dbReference type="ChEBI" id="CHEBI:29985"/>
        <dbReference type="ChEBI" id="CHEBI:33019"/>
        <dbReference type="ChEBI" id="CHEBI:58017"/>
        <dbReference type="ChEBI" id="CHEBI:58359"/>
        <dbReference type="ChEBI" id="CHEBI:58681"/>
        <dbReference type="EC" id="2.4.2.14"/>
    </reaction>
</comment>
<dbReference type="AlphaFoldDB" id="A0A1Y5FD09"/>
<keyword evidence="3 7" id="KW-0328">Glycosyltransferase</keyword>
<comment type="cofactor">
    <cofactor evidence="7 10">
        <name>Mg(2+)</name>
        <dbReference type="ChEBI" id="CHEBI:18420"/>
    </cofactor>
    <text evidence="7 10">Binds 1 Mg(2+) ion per subunit.</text>
</comment>
<dbReference type="InterPro" id="IPR029055">
    <property type="entry name" value="Ntn_hydrolases_N"/>
</dbReference>
<evidence type="ECO:0000256" key="8">
    <source>
        <dbReference type="PIRNR" id="PIRNR000485"/>
    </source>
</evidence>
<accession>A0A1Y5FD09</accession>
<dbReference type="InterPro" id="IPR005854">
    <property type="entry name" value="PurF"/>
</dbReference>
<feature type="domain" description="Glutamine amidotransferase type-2" evidence="12">
    <location>
        <begin position="2"/>
        <end position="241"/>
    </location>
</feature>
<dbReference type="GO" id="GO:0000287">
    <property type="term" value="F:magnesium ion binding"/>
    <property type="evidence" value="ECO:0007669"/>
    <property type="project" value="UniProtKB-UniRule"/>
</dbReference>
<feature type="binding site" evidence="7 11">
    <location>
        <position position="463"/>
    </location>
    <ligand>
        <name>[4Fe-4S] cluster</name>
        <dbReference type="ChEBI" id="CHEBI:49883"/>
    </ligand>
</feature>
<dbReference type="Pfam" id="PF00156">
    <property type="entry name" value="Pribosyltran"/>
    <property type="match status" value="1"/>
</dbReference>
<evidence type="ECO:0000256" key="1">
    <source>
        <dbReference type="ARBA" id="ARBA00005209"/>
    </source>
</evidence>
<gene>
    <name evidence="7" type="primary">purF</name>
    <name evidence="13" type="ORF">A9Q84_13485</name>
</gene>
<feature type="binding site" evidence="7 10">
    <location>
        <position position="375"/>
    </location>
    <ligand>
        <name>Mg(2+)</name>
        <dbReference type="ChEBI" id="CHEBI:18420"/>
    </ligand>
</feature>
<comment type="function">
    <text evidence="7">Catalyzes the formation of phosphoribosylamine from phosphoribosylpyrophosphate (PRPP) and glutamine.</text>
</comment>
<evidence type="ECO:0000313" key="13">
    <source>
        <dbReference type="EMBL" id="OUR97331.1"/>
    </source>
</evidence>
<keyword evidence="5 7" id="KW-0658">Purine biosynthesis</keyword>
<dbReference type="Gene3D" id="3.60.20.10">
    <property type="entry name" value="Glutamine Phosphoribosylpyrophosphate, subunit 1, domain 1"/>
    <property type="match status" value="1"/>
</dbReference>
<dbReference type="NCBIfam" id="TIGR01134">
    <property type="entry name" value="purF"/>
    <property type="match status" value="1"/>
</dbReference>
<dbReference type="UniPathway" id="UPA00074">
    <property type="reaction ID" value="UER00124"/>
</dbReference>
<sequence length="494" mass="54946">MCGVVGVLHSYLSNDVLVDAAYDVYRSLLTLQHRGQDAAGIVGYDFTTRKFHSHKDLGLVGQVFNEKVLSKLSGDMAIGHTRYATTGSDSKLDLQPLVTGFPVGLGIAHNGNILNYHEVSRFFSQDRGNQLLTNNDIELFQNFWCQSFSQYKDNFLGALIHGATEIVDKLRGAYALVGMVSDEGLFALRDPNGIRPLVLGQKREGNRLSWMVASETVSMNFLGFEYVRDVLPGELIFIDKKGELFSKILTKGHVAKPCMFEWVYFSGAESSIENQSVYGVRLNLGIGLAKQVKPFIESGEISPDIVCPVPDTSRTSAISLAEELGLPYREGLIKNRYTQRSFILKDQEARERAIELKLSPVVSEIQGKNILLVDDSIVRGSTSIKIIKLLKKYGAKEITLAISCPPLKHACFYGVDFPDPNQLVARNKTNDELAEYIGAKRVIYLTEENLKKGIGLEDVCMGCLDGEYPTPTDGSEEFKRRREEHKKSLALECL</sequence>
<dbReference type="PROSITE" id="PS51278">
    <property type="entry name" value="GATASE_TYPE_2"/>
    <property type="match status" value="1"/>
</dbReference>
<evidence type="ECO:0000256" key="3">
    <source>
        <dbReference type="ARBA" id="ARBA00022676"/>
    </source>
</evidence>
<evidence type="ECO:0000256" key="9">
    <source>
        <dbReference type="PIRSR" id="PIRSR000485-1"/>
    </source>
</evidence>
<comment type="cofactor">
    <cofactor evidence="7 11">
        <name>[4Fe-4S] cluster</name>
        <dbReference type="ChEBI" id="CHEBI:49883"/>
    </cofactor>
    <text evidence="7 11">Binds 1 [4Fe-4S] cluster per subunit.</text>
</comment>
<dbReference type="HAMAP" id="MF_01931">
    <property type="entry name" value="PurF"/>
    <property type="match status" value="1"/>
</dbReference>
<evidence type="ECO:0000256" key="4">
    <source>
        <dbReference type="ARBA" id="ARBA00022679"/>
    </source>
</evidence>
<dbReference type="Proteomes" id="UP000196531">
    <property type="component" value="Unassembled WGS sequence"/>
</dbReference>
<feature type="binding site" evidence="7 10">
    <location>
        <position position="374"/>
    </location>
    <ligand>
        <name>Mg(2+)</name>
        <dbReference type="ChEBI" id="CHEBI:18420"/>
    </ligand>
</feature>
<comment type="pathway">
    <text evidence="1 7 8">Purine metabolism; IMP biosynthesis via de novo pathway; N(1)-(5-phospho-D-ribosyl)glycinamide from 5-phospho-alpha-D-ribose 1-diphosphate: step 1/2.</text>
</comment>
<dbReference type="GO" id="GO:0051539">
    <property type="term" value="F:4 iron, 4 sulfur cluster binding"/>
    <property type="evidence" value="ECO:0007669"/>
    <property type="project" value="UniProtKB-KW"/>
</dbReference>
<dbReference type="Gene3D" id="3.40.50.2020">
    <property type="match status" value="1"/>
</dbReference>
<protein>
    <recommendedName>
        <fullName evidence="7">Amidophosphoribosyltransferase</fullName>
        <shortName evidence="7">ATase</shortName>
        <ecNumber evidence="7">2.4.2.14</ecNumber>
    </recommendedName>
    <alternativeName>
        <fullName evidence="7">Glutamine phosphoribosylpyrophosphate amidotransferase</fullName>
        <shortName evidence="7">GPATase</shortName>
    </alternativeName>
</protein>
<dbReference type="PANTHER" id="PTHR11907">
    <property type="entry name" value="AMIDOPHOSPHORIBOSYLTRANSFERASE"/>
    <property type="match status" value="1"/>
</dbReference>
<keyword evidence="7 10" id="KW-0479">Metal-binding</keyword>
<feature type="binding site" evidence="7 11">
    <location>
        <position position="258"/>
    </location>
    <ligand>
        <name>[4Fe-4S] cluster</name>
        <dbReference type="ChEBI" id="CHEBI:49883"/>
    </ligand>
</feature>
<evidence type="ECO:0000256" key="11">
    <source>
        <dbReference type="PIRSR" id="PIRSR000485-3"/>
    </source>
</evidence>
<reference evidence="14" key="1">
    <citation type="journal article" date="2017" name="Proc. Natl. Acad. Sci. U.S.A.">
        <title>Simulation of Deepwater Horizon oil plume reveals substrate specialization within a complex community of hydrocarbon-degraders.</title>
        <authorList>
            <person name="Hu P."/>
            <person name="Dubinsky E.A."/>
            <person name="Probst A.J."/>
            <person name="Wang J."/>
            <person name="Sieber C.M.K."/>
            <person name="Tom L.M."/>
            <person name="Gardinali P."/>
            <person name="Banfield J.F."/>
            <person name="Atlas R.M."/>
            <person name="Andersen G.L."/>
        </authorList>
    </citation>
    <scope>NUCLEOTIDE SEQUENCE [LARGE SCALE GENOMIC DNA]</scope>
</reference>
<evidence type="ECO:0000256" key="6">
    <source>
        <dbReference type="ARBA" id="ARBA00022962"/>
    </source>
</evidence>
<comment type="caution">
    <text evidence="13">The sequence shown here is derived from an EMBL/GenBank/DDBJ whole genome shotgun (WGS) entry which is preliminary data.</text>
</comment>
<name>A0A1Y5FD09_9BACT</name>
<dbReference type="SUPFAM" id="SSF53271">
    <property type="entry name" value="PRTase-like"/>
    <property type="match status" value="1"/>
</dbReference>
<dbReference type="EMBL" id="MAAO01000006">
    <property type="protein sequence ID" value="OUR97331.1"/>
    <property type="molecule type" value="Genomic_DNA"/>
</dbReference>
<dbReference type="InterPro" id="IPR000836">
    <property type="entry name" value="PRTase_dom"/>
</dbReference>
<comment type="similarity">
    <text evidence="2 7 8">In the C-terminal section; belongs to the purine/pyrimidine phosphoribosyltransferase family.</text>
</comment>
<dbReference type="InterPro" id="IPR017932">
    <property type="entry name" value="GATase_2_dom"/>
</dbReference>
<dbReference type="SUPFAM" id="SSF56235">
    <property type="entry name" value="N-terminal nucleophile aminohydrolases (Ntn hydrolases)"/>
    <property type="match status" value="1"/>
</dbReference>
<proteinExistence type="inferred from homology"/>
<organism evidence="13 14">
    <name type="scientific">Halobacteriovorax marinus</name>
    <dbReference type="NCBI Taxonomy" id="97084"/>
    <lineage>
        <taxon>Bacteria</taxon>
        <taxon>Pseudomonadati</taxon>
        <taxon>Bdellovibrionota</taxon>
        <taxon>Bacteriovoracia</taxon>
        <taxon>Bacteriovoracales</taxon>
        <taxon>Halobacteriovoraceae</taxon>
        <taxon>Halobacteriovorax</taxon>
    </lineage>
</organism>
<keyword evidence="7 11" id="KW-0408">Iron</keyword>
<keyword evidence="4 7" id="KW-0808">Transferase</keyword>
<feature type="active site" description="Nucleophile" evidence="7 9">
    <location>
        <position position="2"/>
    </location>
</feature>
<evidence type="ECO:0000256" key="2">
    <source>
        <dbReference type="ARBA" id="ARBA00010138"/>
    </source>
</evidence>
<dbReference type="PIRSF" id="PIRSF000485">
    <property type="entry name" value="Amd_phspho_trans"/>
    <property type="match status" value="1"/>
</dbReference>
<dbReference type="GO" id="GO:0004044">
    <property type="term" value="F:amidophosphoribosyltransferase activity"/>
    <property type="evidence" value="ECO:0007669"/>
    <property type="project" value="UniProtKB-UniRule"/>
</dbReference>
<dbReference type="CDD" id="cd06223">
    <property type="entry name" value="PRTases_typeI"/>
    <property type="match status" value="1"/>
</dbReference>
<dbReference type="EC" id="2.4.2.14" evidence="7"/>
<feature type="binding site" evidence="7 10">
    <location>
        <position position="312"/>
    </location>
    <ligand>
        <name>Mg(2+)</name>
        <dbReference type="ChEBI" id="CHEBI:18420"/>
    </ligand>
</feature>
<feature type="binding site" evidence="7 11">
    <location>
        <position position="460"/>
    </location>
    <ligand>
        <name>[4Fe-4S] cluster</name>
        <dbReference type="ChEBI" id="CHEBI:49883"/>
    </ligand>
</feature>
<dbReference type="GO" id="GO:0009113">
    <property type="term" value="P:purine nucleobase biosynthetic process"/>
    <property type="evidence" value="ECO:0007669"/>
    <property type="project" value="UniProtKB-UniRule"/>
</dbReference>
<keyword evidence="7 11" id="KW-0411">Iron-sulfur</keyword>
<evidence type="ECO:0000259" key="12">
    <source>
        <dbReference type="PROSITE" id="PS51278"/>
    </source>
</evidence>
<evidence type="ECO:0000256" key="5">
    <source>
        <dbReference type="ARBA" id="ARBA00022755"/>
    </source>
</evidence>
<dbReference type="GO" id="GO:0006189">
    <property type="term" value="P:'de novo' IMP biosynthetic process"/>
    <property type="evidence" value="ECO:0007669"/>
    <property type="project" value="UniProtKB-UniRule"/>
</dbReference>
<dbReference type="InterPro" id="IPR029057">
    <property type="entry name" value="PRTase-like"/>
</dbReference>
<feature type="binding site" evidence="7 11">
    <location>
        <position position="411"/>
    </location>
    <ligand>
        <name>[4Fe-4S] cluster</name>
        <dbReference type="ChEBI" id="CHEBI:49883"/>
    </ligand>
</feature>
<keyword evidence="7" id="KW-0004">4Fe-4S</keyword>
<keyword evidence="6 7" id="KW-0315">Glutamine amidotransferase</keyword>
<evidence type="ECO:0000313" key="14">
    <source>
        <dbReference type="Proteomes" id="UP000196531"/>
    </source>
</evidence>